<dbReference type="AlphaFoldDB" id="A0A2P5CI78"/>
<accession>A0A2P5CI78</accession>
<protein>
    <submittedName>
        <fullName evidence="1">Uncharacterized protein</fullName>
    </submittedName>
</protein>
<gene>
    <name evidence="1" type="ORF">PanWU01x14_150530</name>
</gene>
<organism evidence="1 2">
    <name type="scientific">Parasponia andersonii</name>
    <name type="common">Sponia andersonii</name>
    <dbReference type="NCBI Taxonomy" id="3476"/>
    <lineage>
        <taxon>Eukaryota</taxon>
        <taxon>Viridiplantae</taxon>
        <taxon>Streptophyta</taxon>
        <taxon>Embryophyta</taxon>
        <taxon>Tracheophyta</taxon>
        <taxon>Spermatophyta</taxon>
        <taxon>Magnoliopsida</taxon>
        <taxon>eudicotyledons</taxon>
        <taxon>Gunneridae</taxon>
        <taxon>Pentapetalae</taxon>
        <taxon>rosids</taxon>
        <taxon>fabids</taxon>
        <taxon>Rosales</taxon>
        <taxon>Cannabaceae</taxon>
        <taxon>Parasponia</taxon>
    </lineage>
</organism>
<proteinExistence type="predicted"/>
<dbReference type="Proteomes" id="UP000237105">
    <property type="component" value="Unassembled WGS sequence"/>
</dbReference>
<sequence length="87" mass="10177">PFPATERPVIDVYKREVTMRVEDQVIYLNVFKEVDSPSDIDDYNEVDLVKENLEDNELKKAPFICCETLIIHHVGEETLRFQGLPRL</sequence>
<evidence type="ECO:0000313" key="1">
    <source>
        <dbReference type="EMBL" id="PON60756.1"/>
    </source>
</evidence>
<name>A0A2P5CI78_PARAD</name>
<dbReference type="EMBL" id="JXTB01000127">
    <property type="protein sequence ID" value="PON60756.1"/>
    <property type="molecule type" value="Genomic_DNA"/>
</dbReference>
<dbReference type="OrthoDB" id="1436742at2759"/>
<evidence type="ECO:0000313" key="2">
    <source>
        <dbReference type="Proteomes" id="UP000237105"/>
    </source>
</evidence>
<comment type="caution">
    <text evidence="1">The sequence shown here is derived from an EMBL/GenBank/DDBJ whole genome shotgun (WGS) entry which is preliminary data.</text>
</comment>
<reference evidence="2" key="1">
    <citation type="submission" date="2016-06" db="EMBL/GenBank/DDBJ databases">
        <title>Parallel loss of symbiosis genes in relatives of nitrogen-fixing non-legume Parasponia.</title>
        <authorList>
            <person name="Van Velzen R."/>
            <person name="Holmer R."/>
            <person name="Bu F."/>
            <person name="Rutten L."/>
            <person name="Van Zeijl A."/>
            <person name="Liu W."/>
            <person name="Santuari L."/>
            <person name="Cao Q."/>
            <person name="Sharma T."/>
            <person name="Shen D."/>
            <person name="Roswanjaya Y."/>
            <person name="Wardhani T."/>
            <person name="Kalhor M.S."/>
            <person name="Jansen J."/>
            <person name="Van den Hoogen J."/>
            <person name="Gungor B."/>
            <person name="Hartog M."/>
            <person name="Hontelez J."/>
            <person name="Verver J."/>
            <person name="Yang W.-C."/>
            <person name="Schijlen E."/>
            <person name="Repin R."/>
            <person name="Schilthuizen M."/>
            <person name="Schranz E."/>
            <person name="Heidstra R."/>
            <person name="Miyata K."/>
            <person name="Fedorova E."/>
            <person name="Kohlen W."/>
            <person name="Bisseling T."/>
            <person name="Smit S."/>
            <person name="Geurts R."/>
        </authorList>
    </citation>
    <scope>NUCLEOTIDE SEQUENCE [LARGE SCALE GENOMIC DNA]</scope>
    <source>
        <strain evidence="2">cv. WU1-14</strain>
    </source>
</reference>
<feature type="non-terminal residue" evidence="1">
    <location>
        <position position="1"/>
    </location>
</feature>
<keyword evidence="2" id="KW-1185">Reference proteome</keyword>